<dbReference type="OrthoDB" id="345269at2"/>
<dbReference type="InterPro" id="IPR050678">
    <property type="entry name" value="DNA_Partitioning_ATPase"/>
</dbReference>
<dbReference type="InterPro" id="IPR027417">
    <property type="entry name" value="P-loop_NTPase"/>
</dbReference>
<feature type="domain" description="AAA" evidence="1">
    <location>
        <begin position="2"/>
        <end position="174"/>
    </location>
</feature>
<dbReference type="EMBL" id="AE014184">
    <property type="protein sequence ID" value="AAO44728.1"/>
    <property type="molecule type" value="Genomic_DNA"/>
</dbReference>
<evidence type="ECO:0000259" key="1">
    <source>
        <dbReference type="Pfam" id="PF13614"/>
    </source>
</evidence>
<keyword evidence="3" id="KW-1185">Reference proteome</keyword>
<dbReference type="SUPFAM" id="SSF52540">
    <property type="entry name" value="P-loop containing nucleoside triphosphate hydrolases"/>
    <property type="match status" value="1"/>
</dbReference>
<dbReference type="PANTHER" id="PTHR13696">
    <property type="entry name" value="P-LOOP CONTAINING NUCLEOSIDE TRIPHOSPHATE HYDROLASE"/>
    <property type="match status" value="1"/>
</dbReference>
<dbReference type="CDD" id="cd02042">
    <property type="entry name" value="ParAB_family"/>
    <property type="match status" value="1"/>
</dbReference>
<dbReference type="InterPro" id="IPR025669">
    <property type="entry name" value="AAA_dom"/>
</dbReference>
<dbReference type="STRING" id="203267.TWT_631"/>
<dbReference type="PANTHER" id="PTHR13696:SF99">
    <property type="entry name" value="COBYRINIC ACID AC-DIAMIDE SYNTHASE"/>
    <property type="match status" value="1"/>
</dbReference>
<reference evidence="2 3" key="1">
    <citation type="journal article" date="2003" name="Genome Res.">
        <title>Tropheryma whipplei twist: a human pathogenic Actinobacteria with a reduced genome.</title>
        <authorList>
            <person name="Raoult D."/>
            <person name="Ogata H."/>
            <person name="Audic S."/>
            <person name="Robert C."/>
            <person name="Suhre K."/>
            <person name="Drancourt M."/>
            <person name="Claverie J.-M."/>
        </authorList>
    </citation>
    <scope>NUCLEOTIDE SEQUENCE [LARGE SCALE GENOMIC DNA]</scope>
    <source>
        <strain evidence="2 3">Twist</strain>
    </source>
</reference>
<accession>Q83MS3</accession>
<dbReference type="RefSeq" id="WP_011096589.1">
    <property type="nucleotide sequence ID" value="NC_004572.3"/>
</dbReference>
<organism evidence="2 3">
    <name type="scientific">Tropheryma whipplei (strain Twist)</name>
    <name type="common">Whipple's bacillus</name>
    <dbReference type="NCBI Taxonomy" id="203267"/>
    <lineage>
        <taxon>Bacteria</taxon>
        <taxon>Bacillati</taxon>
        <taxon>Actinomycetota</taxon>
        <taxon>Actinomycetes</taxon>
        <taxon>Micrococcales</taxon>
        <taxon>Tropherymataceae</taxon>
        <taxon>Tropheryma</taxon>
    </lineage>
</organism>
<dbReference type="Gene3D" id="3.40.50.300">
    <property type="entry name" value="P-loop containing nucleotide triphosphate hydrolases"/>
    <property type="match status" value="1"/>
</dbReference>
<dbReference type="Pfam" id="PF13614">
    <property type="entry name" value="AAA_31"/>
    <property type="match status" value="1"/>
</dbReference>
<dbReference type="GeneID" id="67388429"/>
<evidence type="ECO:0000313" key="2">
    <source>
        <dbReference type="EMBL" id="AAO44728.1"/>
    </source>
</evidence>
<gene>
    <name evidence="2" type="primary">parA2</name>
    <name evidence="2" type="ordered locus">TWT_631</name>
</gene>
<dbReference type="HOGENOM" id="CLU_037612_1_1_11"/>
<sequence>MYVVSISSLKGGVGKTTVCLGLASSALHRGIKTLVVDCDPQADASTGLGVSLGSCSITDVLEKPRKVTDAICATSWAGAKTLDVLVGSPLSVNYDTPQLTVDQIWVLEEALSIVETEYDLVLIDCNPSLGALTRIAWAASDKIAIVTEPGLFAISAVDRALRAINDLRYGISPRLQPLGIIVNRVYPKVSEHQFRLRELKDMFGVLALSPYLPERSTVQQAQGACLPIHSWPNEHAEDFAKRFDQLLDKTLKGAPVG</sequence>
<name>Q83MS3_TROWT</name>
<dbReference type="AlphaFoldDB" id="Q83MS3"/>
<evidence type="ECO:0000313" key="3">
    <source>
        <dbReference type="Proteomes" id="UP000002200"/>
    </source>
</evidence>
<protein>
    <submittedName>
        <fullName evidence="2">Putative plasmid partitioning protein</fullName>
    </submittedName>
</protein>
<dbReference type="Proteomes" id="UP000002200">
    <property type="component" value="Chromosome"/>
</dbReference>
<dbReference type="KEGG" id="twh:TWT_631"/>
<proteinExistence type="predicted"/>
<dbReference type="eggNOG" id="COG1192">
    <property type="taxonomic scope" value="Bacteria"/>
</dbReference>